<sequence>MTTVRLPTSVFLFVQIFSCHLVVSTHGLCGPDEYPITGYPGGKCLHCEKCQEGQGLVPKCGTPIEYQVDKIDCKPCQHGKFSDKYDSSSCHVCHHCVANEKVTKQCTPTSDTICNGTCEKGFYFSRKDGTHSCQKCSHCCLDGQDEEVAECKEQGDSESKQYCAPRPDKDCTPPYISPSTGGKHGSDTLNDNKSLQTPIIILIVAVAIITILAGVISLVTVYRCKRRRRTTGDCPSNLSHPYAMNGPSVDSDVQQVTPQVRLSDIQEETTSQDVVTHVTSSQNEGIQSAPSVPQSDVSIVTMVNNKQHRMSADTVVGNEVRIPKSDSGRKNPLQRSLSRDSQRSGDDADKGGFRKRSSSTSSFSGTVNKTFRKLSTRGEQVLIDNLEENRDEVDGIQGQIIIKQEPKSQSVEAGSNVQFECKAQDTHSRLIYQWFKDGTPLHSRAKNDEAILRLKSVKMGDFGCYKCHVSSMDNPSVYVESDPGELDVTPGEGTRYKCLTEVKRQDFNTYERVGRLLSQKRHGLGGWKEVAVKYEMDHLDIDVLKDDPDAGSKTLSFLESANPELKVYDFCKTLKEYNIRRNDIVQILLDHLSVAG</sequence>
<feature type="compositionally biased region" description="Basic and acidic residues" evidence="10">
    <location>
        <begin position="337"/>
        <end position="352"/>
    </location>
</feature>
<evidence type="ECO:0000256" key="9">
    <source>
        <dbReference type="PROSITE-ProRule" id="PRU00206"/>
    </source>
</evidence>
<dbReference type="GO" id="GO:0046330">
    <property type="term" value="P:positive regulation of JNK cascade"/>
    <property type="evidence" value="ECO:0007669"/>
    <property type="project" value="InterPro"/>
</dbReference>
<comment type="caution">
    <text evidence="15">The sequence shown here is derived from an EMBL/GenBank/DDBJ whole genome shotgun (WGS) entry which is preliminary data.</text>
</comment>
<dbReference type="GO" id="GO:0038023">
    <property type="term" value="F:signaling receptor activity"/>
    <property type="evidence" value="ECO:0007669"/>
    <property type="project" value="InterPro"/>
</dbReference>
<keyword evidence="16" id="KW-1185">Reference proteome</keyword>
<dbReference type="GO" id="GO:0016020">
    <property type="term" value="C:membrane"/>
    <property type="evidence" value="ECO:0007669"/>
    <property type="project" value="UniProtKB-SubCell"/>
</dbReference>
<dbReference type="GO" id="GO:0043123">
    <property type="term" value="P:positive regulation of canonical NF-kappaB signal transduction"/>
    <property type="evidence" value="ECO:0007669"/>
    <property type="project" value="InterPro"/>
</dbReference>
<dbReference type="InterPro" id="IPR001368">
    <property type="entry name" value="TNFR/NGFR_Cys_rich_reg"/>
</dbReference>
<feature type="domain" description="Ig-like" evidence="14">
    <location>
        <begin position="398"/>
        <end position="478"/>
    </location>
</feature>
<evidence type="ECO:0000256" key="12">
    <source>
        <dbReference type="SAM" id="SignalP"/>
    </source>
</evidence>
<feature type="repeat" description="TNFR-Cys" evidence="9">
    <location>
        <begin position="117"/>
        <end position="163"/>
    </location>
</feature>
<dbReference type="PANTHER" id="PTHR12120:SF10">
    <property type="entry name" value="TNFR-CYS DOMAIN-CONTAINING PROTEIN"/>
    <property type="match status" value="1"/>
</dbReference>
<dbReference type="Gene3D" id="1.10.533.10">
    <property type="entry name" value="Death Domain, Fas"/>
    <property type="match status" value="1"/>
</dbReference>
<dbReference type="PROSITE" id="PS00652">
    <property type="entry name" value="TNFR_NGFR_1"/>
    <property type="match status" value="1"/>
</dbReference>
<reference evidence="16" key="1">
    <citation type="journal article" date="2017" name="bioRxiv">
        <title>Comparative analysis of the genomes of Stylophora pistillata and Acropora digitifera provides evidence for extensive differences between species of corals.</title>
        <authorList>
            <person name="Voolstra C.R."/>
            <person name="Li Y."/>
            <person name="Liew Y.J."/>
            <person name="Baumgarten S."/>
            <person name="Zoccola D."/>
            <person name="Flot J.-F."/>
            <person name="Tambutte S."/>
            <person name="Allemand D."/>
            <person name="Aranda M."/>
        </authorList>
    </citation>
    <scope>NUCLEOTIDE SEQUENCE [LARGE SCALE GENOMIC DNA]</scope>
</reference>
<evidence type="ECO:0000313" key="16">
    <source>
        <dbReference type="Proteomes" id="UP000225706"/>
    </source>
</evidence>
<dbReference type="EMBL" id="LSMT01000294">
    <property type="protein sequence ID" value="PFX21027.1"/>
    <property type="molecule type" value="Genomic_DNA"/>
</dbReference>
<evidence type="ECO:0000313" key="15">
    <source>
        <dbReference type="EMBL" id="PFX21027.1"/>
    </source>
</evidence>
<keyword evidence="7" id="KW-0675">Receptor</keyword>
<comment type="subcellular location">
    <subcellularLocation>
        <location evidence="1">Membrane</location>
        <topology evidence="1">Single-pass membrane protein</topology>
    </subcellularLocation>
</comment>
<proteinExistence type="predicted"/>
<dbReference type="Pfam" id="PF13927">
    <property type="entry name" value="Ig_3"/>
    <property type="match status" value="1"/>
</dbReference>
<keyword evidence="4 11" id="KW-1133">Transmembrane helix</keyword>
<dbReference type="InterPro" id="IPR007110">
    <property type="entry name" value="Ig-like_dom"/>
</dbReference>
<evidence type="ECO:0000256" key="6">
    <source>
        <dbReference type="ARBA" id="ARBA00023157"/>
    </source>
</evidence>
<keyword evidence="8" id="KW-0325">Glycoprotein</keyword>
<dbReference type="Pfam" id="PF00020">
    <property type="entry name" value="TNFR_c6"/>
    <property type="match status" value="1"/>
</dbReference>
<evidence type="ECO:0000256" key="7">
    <source>
        <dbReference type="ARBA" id="ARBA00023170"/>
    </source>
</evidence>
<dbReference type="CDD" id="cd00185">
    <property type="entry name" value="TNFRSF"/>
    <property type="match status" value="1"/>
</dbReference>
<evidence type="ECO:0000256" key="4">
    <source>
        <dbReference type="ARBA" id="ARBA00022989"/>
    </source>
</evidence>
<dbReference type="PANTHER" id="PTHR12120">
    <property type="entry name" value="TNFR-CYS DOMAIN-CONTAINING PROTEIN"/>
    <property type="match status" value="1"/>
</dbReference>
<evidence type="ECO:0000256" key="11">
    <source>
        <dbReference type="SAM" id="Phobius"/>
    </source>
</evidence>
<feature type="disulfide bond" evidence="9">
    <location>
        <begin position="93"/>
        <end position="106"/>
    </location>
</feature>
<dbReference type="InterPro" id="IPR003599">
    <property type="entry name" value="Ig_sub"/>
</dbReference>
<evidence type="ECO:0000256" key="10">
    <source>
        <dbReference type="SAM" id="MobiDB-lite"/>
    </source>
</evidence>
<dbReference type="PROSITE" id="PS50050">
    <property type="entry name" value="TNFR_NGFR_2"/>
    <property type="match status" value="2"/>
</dbReference>
<evidence type="ECO:0000256" key="2">
    <source>
        <dbReference type="ARBA" id="ARBA00022692"/>
    </source>
</evidence>
<dbReference type="Gene3D" id="2.60.40.10">
    <property type="entry name" value="Immunoglobulins"/>
    <property type="match status" value="1"/>
</dbReference>
<evidence type="ECO:0000256" key="1">
    <source>
        <dbReference type="ARBA" id="ARBA00004167"/>
    </source>
</evidence>
<feature type="disulfide bond" evidence="9">
    <location>
        <begin position="118"/>
        <end position="133"/>
    </location>
</feature>
<name>A0A2B4RXG6_STYPI</name>
<keyword evidence="2 11" id="KW-0812">Transmembrane</keyword>
<feature type="transmembrane region" description="Helical" evidence="11">
    <location>
        <begin position="199"/>
        <end position="222"/>
    </location>
</feature>
<dbReference type="SMART" id="SM00208">
    <property type="entry name" value="TNFR"/>
    <property type="match status" value="2"/>
</dbReference>
<dbReference type="PROSITE" id="PS50835">
    <property type="entry name" value="IG_LIKE"/>
    <property type="match status" value="1"/>
</dbReference>
<evidence type="ECO:0000256" key="3">
    <source>
        <dbReference type="ARBA" id="ARBA00022737"/>
    </source>
</evidence>
<dbReference type="OrthoDB" id="5990556at2759"/>
<dbReference type="AlphaFoldDB" id="A0A2B4RXG6"/>
<feature type="domain" description="TNFR-Cys" evidence="13">
    <location>
        <begin position="117"/>
        <end position="163"/>
    </location>
</feature>
<organism evidence="15 16">
    <name type="scientific">Stylophora pistillata</name>
    <name type="common">Smooth cauliflower coral</name>
    <dbReference type="NCBI Taxonomy" id="50429"/>
    <lineage>
        <taxon>Eukaryota</taxon>
        <taxon>Metazoa</taxon>
        <taxon>Cnidaria</taxon>
        <taxon>Anthozoa</taxon>
        <taxon>Hexacorallia</taxon>
        <taxon>Scleractinia</taxon>
        <taxon>Astrocoeniina</taxon>
        <taxon>Pocilloporidae</taxon>
        <taxon>Stylophora</taxon>
    </lineage>
</organism>
<comment type="caution">
    <text evidence="9">Lacks conserved residue(s) required for the propagation of feature annotation.</text>
</comment>
<dbReference type="SUPFAM" id="SSF48726">
    <property type="entry name" value="Immunoglobulin"/>
    <property type="match status" value="1"/>
</dbReference>
<feature type="disulfide bond" evidence="9">
    <location>
        <begin position="96"/>
        <end position="114"/>
    </location>
</feature>
<feature type="repeat" description="TNFR-Cys" evidence="9">
    <location>
        <begin position="75"/>
        <end position="114"/>
    </location>
</feature>
<keyword evidence="3" id="KW-0677">Repeat</keyword>
<feature type="region of interest" description="Disordered" evidence="10">
    <location>
        <begin position="308"/>
        <end position="366"/>
    </location>
</feature>
<keyword evidence="6 9" id="KW-1015">Disulfide bond</keyword>
<dbReference type="InterPro" id="IPR047526">
    <property type="entry name" value="TNR19/27/EDAR"/>
</dbReference>
<feature type="region of interest" description="Disordered" evidence="10">
    <location>
        <begin position="268"/>
        <end position="293"/>
    </location>
</feature>
<dbReference type="Proteomes" id="UP000225706">
    <property type="component" value="Unassembled WGS sequence"/>
</dbReference>
<dbReference type="InterPro" id="IPR013783">
    <property type="entry name" value="Ig-like_fold"/>
</dbReference>
<keyword evidence="12" id="KW-0732">Signal</keyword>
<feature type="chain" id="PRO_5013016032" evidence="12">
    <location>
        <begin position="28"/>
        <end position="596"/>
    </location>
</feature>
<dbReference type="SMART" id="SM00409">
    <property type="entry name" value="IG"/>
    <property type="match status" value="1"/>
</dbReference>
<accession>A0A2B4RXG6</accession>
<dbReference type="Gene3D" id="2.10.50.10">
    <property type="entry name" value="Tumor Necrosis Factor Receptor, subunit A, domain 2"/>
    <property type="match status" value="2"/>
</dbReference>
<feature type="signal peptide" evidence="12">
    <location>
        <begin position="1"/>
        <end position="27"/>
    </location>
</feature>
<dbReference type="InterPro" id="IPR011029">
    <property type="entry name" value="DEATH-like_dom_sf"/>
</dbReference>
<dbReference type="InterPro" id="IPR036179">
    <property type="entry name" value="Ig-like_dom_sf"/>
</dbReference>
<keyword evidence="5 11" id="KW-0472">Membrane</keyword>
<protein>
    <submittedName>
        <fullName evidence="15">Uncharacterized protein</fullName>
    </submittedName>
</protein>
<feature type="domain" description="TNFR-Cys" evidence="13">
    <location>
        <begin position="75"/>
        <end position="114"/>
    </location>
</feature>
<evidence type="ECO:0000259" key="14">
    <source>
        <dbReference type="PROSITE" id="PS50835"/>
    </source>
</evidence>
<gene>
    <name evidence="15" type="ORF">AWC38_SpisGene14495</name>
</gene>
<evidence type="ECO:0000256" key="5">
    <source>
        <dbReference type="ARBA" id="ARBA00023136"/>
    </source>
</evidence>
<evidence type="ECO:0000256" key="8">
    <source>
        <dbReference type="ARBA" id="ARBA00023180"/>
    </source>
</evidence>
<evidence type="ECO:0000259" key="13">
    <source>
        <dbReference type="PROSITE" id="PS50050"/>
    </source>
</evidence>